<evidence type="ECO:0000259" key="8">
    <source>
        <dbReference type="PROSITE" id="PS51736"/>
    </source>
</evidence>
<evidence type="ECO:0000256" key="4">
    <source>
        <dbReference type="ARBA" id="ARBA00023125"/>
    </source>
</evidence>
<evidence type="ECO:0000256" key="5">
    <source>
        <dbReference type="ARBA" id="ARBA00023172"/>
    </source>
</evidence>
<gene>
    <name evidence="9" type="ORF">EBF16_00065</name>
</gene>
<dbReference type="Proteomes" id="UP000280708">
    <property type="component" value="Plasmid pF1"/>
</dbReference>
<keyword evidence="4" id="KW-0238">DNA-binding</keyword>
<dbReference type="Pfam" id="PF00239">
    <property type="entry name" value="Resolvase"/>
    <property type="match status" value="1"/>
</dbReference>
<dbReference type="PANTHER" id="PTHR30461:SF2">
    <property type="entry name" value="SERINE RECOMBINASE PINE-RELATED"/>
    <property type="match status" value="1"/>
</dbReference>
<keyword evidence="3" id="KW-0230">DNA invertase</keyword>
<dbReference type="InterPro" id="IPR006119">
    <property type="entry name" value="Resolv_N"/>
</dbReference>
<dbReference type="PROSITE" id="PS00398">
    <property type="entry name" value="RECOMBINASES_2"/>
    <property type="match status" value="1"/>
</dbReference>
<dbReference type="PANTHER" id="PTHR30461">
    <property type="entry name" value="DNA-INVERTASE FROM LAMBDOID PROPHAGE"/>
    <property type="match status" value="1"/>
</dbReference>
<keyword evidence="9" id="KW-0614">Plasmid</keyword>
<evidence type="ECO:0000256" key="3">
    <source>
        <dbReference type="ARBA" id="ARBA00023100"/>
    </source>
</evidence>
<keyword evidence="2" id="KW-0229">DNA integration</keyword>
<dbReference type="Gene3D" id="3.40.50.1390">
    <property type="entry name" value="Resolvase, N-terminal catalytic domain"/>
    <property type="match status" value="1"/>
</dbReference>
<sequence>MAIVGYARVSTDEQDTAAQVMALKAAGATLIFEDKASGASQTRAELTRALNRVGQGDTLLVVRIDRLARSLNHLLQIVEDLSQKGAYFRSLSDQFDTSSAQGLLMMQMLGAFAEFERRLIKERTLAGVAAAKARGAKPGNPKMIAHDPTAILELKISHKDRHLAQLIDGRMAWLPIVERLRPHQTWRYTLLEVQRLKNLNRTFSYRTLIKSCQLLVNSGHAKPEILLAAPRNSARSSVVHKVGYYLKTNPQASLRSIAQWLDEIREPTPRGMGGWTPEAVRRIKSQGIEIGIIPRTGSVANMGHGRAASPSWGIRQHWRNAY</sequence>
<feature type="domain" description="Resolvase/invertase-type recombinase catalytic" evidence="8">
    <location>
        <begin position="2"/>
        <end position="135"/>
    </location>
</feature>
<dbReference type="AlphaFoldDB" id="A0A3G2URG8"/>
<dbReference type="GO" id="GO:0015074">
    <property type="term" value="P:DNA integration"/>
    <property type="evidence" value="ECO:0007669"/>
    <property type="project" value="UniProtKB-KW"/>
</dbReference>
<dbReference type="SMART" id="SM00857">
    <property type="entry name" value="Resolvase"/>
    <property type="match status" value="1"/>
</dbReference>
<dbReference type="SUPFAM" id="SSF53041">
    <property type="entry name" value="Resolvase-like"/>
    <property type="match status" value="1"/>
</dbReference>
<dbReference type="RefSeq" id="WP_122129061.1">
    <property type="nucleotide sequence ID" value="NZ_CP033227.1"/>
</dbReference>
<dbReference type="CDD" id="cd03768">
    <property type="entry name" value="SR_ResInv"/>
    <property type="match status" value="1"/>
</dbReference>
<name>A0A3G2URG8_SPHYA</name>
<keyword evidence="5" id="KW-0233">DNA recombination</keyword>
<dbReference type="EMBL" id="CP033227">
    <property type="protein sequence ID" value="AYO75451.1"/>
    <property type="molecule type" value="Genomic_DNA"/>
</dbReference>
<accession>A0A3G2URG8</accession>
<evidence type="ECO:0000313" key="9">
    <source>
        <dbReference type="EMBL" id="AYO75451.1"/>
    </source>
</evidence>
<dbReference type="InterPro" id="IPR050639">
    <property type="entry name" value="SSR_resolvase"/>
</dbReference>
<dbReference type="InterPro" id="IPR036162">
    <property type="entry name" value="Resolvase-like_N_sf"/>
</dbReference>
<dbReference type="GO" id="GO:0000150">
    <property type="term" value="F:DNA strand exchange activity"/>
    <property type="evidence" value="ECO:0007669"/>
    <property type="project" value="UniProtKB-KW"/>
</dbReference>
<comment type="similarity">
    <text evidence="1">Belongs to the site-specific recombinase resolvase family.</text>
</comment>
<geneLocation type="plasmid" evidence="10">
    <name>pf1</name>
</geneLocation>
<evidence type="ECO:0000313" key="10">
    <source>
        <dbReference type="Proteomes" id="UP000280708"/>
    </source>
</evidence>
<dbReference type="PROSITE" id="PS00397">
    <property type="entry name" value="RECOMBINASES_1"/>
    <property type="match status" value="1"/>
</dbReference>
<dbReference type="InterPro" id="IPR006118">
    <property type="entry name" value="Recombinase_CS"/>
</dbReference>
<organism evidence="9 10">
    <name type="scientific">Sphingobium yanoikuyae</name>
    <name type="common">Sphingomonas yanoikuyae</name>
    <dbReference type="NCBI Taxonomy" id="13690"/>
    <lineage>
        <taxon>Bacteria</taxon>
        <taxon>Pseudomonadati</taxon>
        <taxon>Pseudomonadota</taxon>
        <taxon>Alphaproteobacteria</taxon>
        <taxon>Sphingomonadales</taxon>
        <taxon>Sphingomonadaceae</taxon>
        <taxon>Sphingobium</taxon>
    </lineage>
</organism>
<evidence type="ECO:0000256" key="7">
    <source>
        <dbReference type="PROSITE-ProRule" id="PRU10137"/>
    </source>
</evidence>
<dbReference type="GO" id="GO:0003677">
    <property type="term" value="F:DNA binding"/>
    <property type="evidence" value="ECO:0007669"/>
    <property type="project" value="UniProtKB-KW"/>
</dbReference>
<protein>
    <submittedName>
        <fullName evidence="9">Recombinase family protein</fullName>
    </submittedName>
</protein>
<evidence type="ECO:0000256" key="1">
    <source>
        <dbReference type="ARBA" id="ARBA00009913"/>
    </source>
</evidence>
<proteinExistence type="inferred from homology"/>
<reference evidence="9 10" key="1">
    <citation type="submission" date="2018-10" db="EMBL/GenBank/DDBJ databases">
        <title>Characterization and genome analysis of a novel bacterium Sphingobium yanoikuyae SJTF8 capable of degrading PAHs.</title>
        <authorList>
            <person name="Yin C."/>
            <person name="Xiong W."/>
            <person name="Liang R."/>
        </authorList>
    </citation>
    <scope>NUCLEOTIDE SEQUENCE [LARGE SCALE GENOMIC DNA]</scope>
    <source>
        <strain evidence="9 10">SJTF8</strain>
        <plasmid evidence="10">pf1</plasmid>
    </source>
</reference>
<dbReference type="PROSITE" id="PS51736">
    <property type="entry name" value="RECOMBINASES_3"/>
    <property type="match status" value="1"/>
</dbReference>
<evidence type="ECO:0000256" key="2">
    <source>
        <dbReference type="ARBA" id="ARBA00022908"/>
    </source>
</evidence>
<evidence type="ECO:0000256" key="6">
    <source>
        <dbReference type="PIRSR" id="PIRSR606118-50"/>
    </source>
</evidence>
<dbReference type="FunFam" id="3.40.50.1390:FF:000001">
    <property type="entry name" value="DNA recombinase"/>
    <property type="match status" value="1"/>
</dbReference>
<feature type="active site" description="O-(5'-phospho-DNA)-serine intermediate" evidence="6 7">
    <location>
        <position position="10"/>
    </location>
</feature>